<accession>A0ABQ7BR79</accession>
<evidence type="ECO:0000259" key="2">
    <source>
        <dbReference type="Pfam" id="PF05699"/>
    </source>
</evidence>
<feature type="domain" description="HAT C-terminal dimerisation" evidence="2">
    <location>
        <begin position="319"/>
        <end position="395"/>
    </location>
</feature>
<evidence type="ECO:0000259" key="1">
    <source>
        <dbReference type="Pfam" id="PF04937"/>
    </source>
</evidence>
<evidence type="ECO:0000313" key="4">
    <source>
        <dbReference type="Proteomes" id="UP000266723"/>
    </source>
</evidence>
<reference evidence="3 4" key="1">
    <citation type="journal article" date="2020" name="BMC Genomics">
        <title>Intraspecific diversification of the crop wild relative Brassica cretica Lam. using demographic model selection.</title>
        <authorList>
            <person name="Kioukis A."/>
            <person name="Michalopoulou V.A."/>
            <person name="Briers L."/>
            <person name="Pirintsos S."/>
            <person name="Studholme D.J."/>
            <person name="Pavlidis P."/>
            <person name="Sarris P.F."/>
        </authorList>
    </citation>
    <scope>NUCLEOTIDE SEQUENCE [LARGE SCALE GENOMIC DNA]</scope>
    <source>
        <strain evidence="4">cv. PFS-1207/04</strain>
    </source>
</reference>
<comment type="caution">
    <text evidence="3">The sequence shown here is derived from an EMBL/GenBank/DDBJ whole genome shotgun (WGS) entry which is preliminary data.</text>
</comment>
<dbReference type="PANTHER" id="PTHR32166:SF63">
    <property type="entry name" value="HAT TRANSPOSON SUPERFAMILY PROTEIN"/>
    <property type="match status" value="1"/>
</dbReference>
<proteinExistence type="predicted"/>
<dbReference type="InterPro" id="IPR012337">
    <property type="entry name" value="RNaseH-like_sf"/>
</dbReference>
<dbReference type="SUPFAM" id="SSF53098">
    <property type="entry name" value="Ribonuclease H-like"/>
    <property type="match status" value="1"/>
</dbReference>
<evidence type="ECO:0008006" key="5">
    <source>
        <dbReference type="Google" id="ProtNLM"/>
    </source>
</evidence>
<dbReference type="Pfam" id="PF04937">
    <property type="entry name" value="DUF659"/>
    <property type="match status" value="1"/>
</dbReference>
<organism evidence="3 4">
    <name type="scientific">Brassica cretica</name>
    <name type="common">Mustard</name>
    <dbReference type="NCBI Taxonomy" id="69181"/>
    <lineage>
        <taxon>Eukaryota</taxon>
        <taxon>Viridiplantae</taxon>
        <taxon>Streptophyta</taxon>
        <taxon>Embryophyta</taxon>
        <taxon>Tracheophyta</taxon>
        <taxon>Spermatophyta</taxon>
        <taxon>Magnoliopsida</taxon>
        <taxon>eudicotyledons</taxon>
        <taxon>Gunneridae</taxon>
        <taxon>Pentapetalae</taxon>
        <taxon>rosids</taxon>
        <taxon>malvids</taxon>
        <taxon>Brassicales</taxon>
        <taxon>Brassicaceae</taxon>
        <taxon>Brassiceae</taxon>
        <taxon>Brassica</taxon>
    </lineage>
</organism>
<dbReference type="EMBL" id="QGKV02000832">
    <property type="protein sequence ID" value="KAF3542290.1"/>
    <property type="molecule type" value="Genomic_DNA"/>
</dbReference>
<gene>
    <name evidence="3" type="ORF">DY000_02004083</name>
</gene>
<sequence length="408" mass="45611">MFQEALGEVEEYVKEIKESWAITGCSILLEAWVDSKGRDLVTFIADCPAGPVYLTSLDVSDIKQDSKALISLVDGLVDEVGVQNVVQIVACSASGWVGELGESYAGNNKKGVFWSVSVSHCFELMLLKIGDLDQLGYIVDAVNVITDYINSNPLVLKLVRDQDNSLTVSSEFEFFLPYLTLESIFRVKNELTAMLASSDCNNEEDARVSKLHVGNIYEIMDVIKESIAREFNNKESCYEPLWDVIDDVWNKHLHSPLHAAGYFLNPVTYYSDDFHLDSEVAAGLCSSLVHVVKESDIQVKVATQLDMYRVGEECFNEASQADQIIGITPGEWWAQKASQHPELQSFAIKVLSQTCEGASRYKLQSRLAEKLVFTEGTTSCELERLEDLAFVHYNLHLKSCKAKLSEEQ</sequence>
<dbReference type="Proteomes" id="UP000266723">
    <property type="component" value="Unassembled WGS sequence"/>
</dbReference>
<feature type="domain" description="DUF659" evidence="1">
    <location>
        <begin position="2"/>
        <end position="144"/>
    </location>
</feature>
<name>A0ABQ7BR79_BRACR</name>
<dbReference type="PANTHER" id="PTHR32166">
    <property type="entry name" value="OSJNBA0013A04.12 PROTEIN"/>
    <property type="match status" value="1"/>
</dbReference>
<protein>
    <recommendedName>
        <fullName evidence="5">DUF659 domain-containing protein</fullName>
    </recommendedName>
</protein>
<dbReference type="Pfam" id="PF05699">
    <property type="entry name" value="Dimer_Tnp_hAT"/>
    <property type="match status" value="1"/>
</dbReference>
<evidence type="ECO:0000313" key="3">
    <source>
        <dbReference type="EMBL" id="KAF3542290.1"/>
    </source>
</evidence>
<keyword evidence="4" id="KW-1185">Reference proteome</keyword>
<dbReference type="InterPro" id="IPR007021">
    <property type="entry name" value="DUF659"/>
</dbReference>
<dbReference type="InterPro" id="IPR008906">
    <property type="entry name" value="HATC_C_dom"/>
</dbReference>